<keyword evidence="1" id="KW-0479">Metal-binding</keyword>
<dbReference type="SUPFAM" id="SSF51197">
    <property type="entry name" value="Clavaminate synthase-like"/>
    <property type="match status" value="1"/>
</dbReference>
<dbReference type="Gene3D" id="2.60.120.330">
    <property type="entry name" value="B-lactam Antibiotic, Isopenicillin N Synthase, Chain"/>
    <property type="match status" value="1"/>
</dbReference>
<keyword evidence="6" id="KW-1185">Reference proteome</keyword>
<proteinExistence type="predicted"/>
<organism evidence="5 6">
    <name type="scientific">Cocos nucifera</name>
    <name type="common">Coconut palm</name>
    <dbReference type="NCBI Taxonomy" id="13894"/>
    <lineage>
        <taxon>Eukaryota</taxon>
        <taxon>Viridiplantae</taxon>
        <taxon>Streptophyta</taxon>
        <taxon>Embryophyta</taxon>
        <taxon>Tracheophyta</taxon>
        <taxon>Spermatophyta</taxon>
        <taxon>Magnoliopsida</taxon>
        <taxon>Liliopsida</taxon>
        <taxon>Arecaceae</taxon>
        <taxon>Arecoideae</taxon>
        <taxon>Cocoseae</taxon>
        <taxon>Attaleinae</taxon>
        <taxon>Cocos</taxon>
    </lineage>
</organism>
<evidence type="ECO:0000313" key="5">
    <source>
        <dbReference type="EMBL" id="KAG1354441.1"/>
    </source>
</evidence>
<evidence type="ECO:0000256" key="2">
    <source>
        <dbReference type="ARBA" id="ARBA00023002"/>
    </source>
</evidence>
<accession>A0A8K0N4S7</accession>
<keyword evidence="3" id="KW-0408">Iron</keyword>
<dbReference type="GO" id="GO:0016491">
    <property type="term" value="F:oxidoreductase activity"/>
    <property type="evidence" value="ECO:0007669"/>
    <property type="project" value="UniProtKB-KW"/>
</dbReference>
<sequence length="103" mass="11233">MESVGSLPVANVQALAAASDGLNEVPPRYLRPEAEADPVARVGDSLEVPVIDMSRLLQPELSRDESAKLNLACEQWGFFQVRSLLVTHQAKQILGRNLSRAHS</sequence>
<dbReference type="EMBL" id="CM017878">
    <property type="protein sequence ID" value="KAG1354441.1"/>
    <property type="molecule type" value="Genomic_DNA"/>
</dbReference>
<dbReference type="InterPro" id="IPR027443">
    <property type="entry name" value="IPNS-like_sf"/>
</dbReference>
<dbReference type="Pfam" id="PF14226">
    <property type="entry name" value="DIOX_N"/>
    <property type="match status" value="1"/>
</dbReference>
<comment type="caution">
    <text evidence="5">The sequence shown here is derived from an EMBL/GenBank/DDBJ whole genome shotgun (WGS) entry which is preliminary data.</text>
</comment>
<evidence type="ECO:0000259" key="4">
    <source>
        <dbReference type="Pfam" id="PF14226"/>
    </source>
</evidence>
<gene>
    <name evidence="5" type="ORF">COCNU_07G005530</name>
</gene>
<dbReference type="AlphaFoldDB" id="A0A8K0N4S7"/>
<name>A0A8K0N4S7_COCNU</name>
<evidence type="ECO:0000313" key="6">
    <source>
        <dbReference type="Proteomes" id="UP000797356"/>
    </source>
</evidence>
<dbReference type="OrthoDB" id="782039at2759"/>
<keyword evidence="2" id="KW-0560">Oxidoreductase</keyword>
<dbReference type="Proteomes" id="UP000797356">
    <property type="component" value="Chromosome 7"/>
</dbReference>
<feature type="domain" description="Non-haem dioxygenase N-terminal" evidence="4">
    <location>
        <begin position="48"/>
        <end position="83"/>
    </location>
</feature>
<protein>
    <submittedName>
        <fullName evidence="5">Putative S-norcoclaurine synthase 1</fullName>
    </submittedName>
</protein>
<dbReference type="InterPro" id="IPR026992">
    <property type="entry name" value="DIOX_N"/>
</dbReference>
<reference evidence="5" key="2">
    <citation type="submission" date="2019-07" db="EMBL/GenBank/DDBJ databases">
        <authorList>
            <person name="Yang Y."/>
            <person name="Bocs S."/>
            <person name="Baudouin L."/>
        </authorList>
    </citation>
    <scope>NUCLEOTIDE SEQUENCE</scope>
    <source>
        <tissue evidence="5">Spear leaf of Hainan Tall coconut</tissue>
    </source>
</reference>
<dbReference type="GO" id="GO:0046872">
    <property type="term" value="F:metal ion binding"/>
    <property type="evidence" value="ECO:0007669"/>
    <property type="project" value="UniProtKB-KW"/>
</dbReference>
<evidence type="ECO:0000256" key="3">
    <source>
        <dbReference type="ARBA" id="ARBA00023004"/>
    </source>
</evidence>
<evidence type="ECO:0000256" key="1">
    <source>
        <dbReference type="ARBA" id="ARBA00022723"/>
    </source>
</evidence>
<reference evidence="5" key="1">
    <citation type="journal article" date="2017" name="Gigascience">
        <title>The genome draft of coconut (Cocos nucifera).</title>
        <authorList>
            <person name="Xiao Y."/>
            <person name="Xu P."/>
            <person name="Fan H."/>
            <person name="Baudouin L."/>
            <person name="Xia W."/>
            <person name="Bocs S."/>
            <person name="Xu J."/>
            <person name="Li Q."/>
            <person name="Guo A."/>
            <person name="Zhou L."/>
            <person name="Li J."/>
            <person name="Wu Y."/>
            <person name="Ma Z."/>
            <person name="Armero A."/>
            <person name="Issali A.E."/>
            <person name="Liu N."/>
            <person name="Peng M."/>
            <person name="Yang Y."/>
        </authorList>
    </citation>
    <scope>NUCLEOTIDE SEQUENCE</scope>
    <source>
        <tissue evidence="5">Spear leaf of Hainan Tall coconut</tissue>
    </source>
</reference>